<accession>A0A1G2EN17</accession>
<dbReference type="AlphaFoldDB" id="A0A1G2EN17"/>
<evidence type="ECO:0000259" key="1">
    <source>
        <dbReference type="Pfam" id="PF04015"/>
    </source>
</evidence>
<evidence type="ECO:0000313" key="3">
    <source>
        <dbReference type="Proteomes" id="UP000177740"/>
    </source>
</evidence>
<dbReference type="STRING" id="1801677.A2365_00765"/>
<reference evidence="2 3" key="1">
    <citation type="journal article" date="2016" name="Nat. Commun.">
        <title>Thousands of microbial genomes shed light on interconnected biogeochemical processes in an aquifer system.</title>
        <authorList>
            <person name="Anantharaman K."/>
            <person name="Brown C.T."/>
            <person name="Hug L.A."/>
            <person name="Sharon I."/>
            <person name="Castelle C.J."/>
            <person name="Probst A.J."/>
            <person name="Thomas B.C."/>
            <person name="Singh A."/>
            <person name="Wilkins M.J."/>
            <person name="Karaoz U."/>
            <person name="Brodie E.L."/>
            <person name="Williams K.H."/>
            <person name="Hubbard S.S."/>
            <person name="Banfield J.F."/>
        </authorList>
    </citation>
    <scope>NUCLEOTIDE SEQUENCE [LARGE SCALE GENOMIC DNA]</scope>
</reference>
<dbReference type="InterPro" id="IPR007160">
    <property type="entry name" value="DUF362"/>
</dbReference>
<dbReference type="EMBL" id="MHMM01000010">
    <property type="protein sequence ID" value="OGZ27186.1"/>
    <property type="molecule type" value="Genomic_DNA"/>
</dbReference>
<feature type="domain" description="DUF362" evidence="1">
    <location>
        <begin position="32"/>
        <end position="229"/>
    </location>
</feature>
<name>A0A1G2EN17_9BACT</name>
<dbReference type="Proteomes" id="UP000177740">
    <property type="component" value="Unassembled WGS sequence"/>
</dbReference>
<proteinExistence type="predicted"/>
<gene>
    <name evidence="2" type="ORF">A2365_00765</name>
</gene>
<dbReference type="Pfam" id="PF04015">
    <property type="entry name" value="DUF362"/>
    <property type="match status" value="1"/>
</dbReference>
<protein>
    <recommendedName>
        <fullName evidence="1">DUF362 domain-containing protein</fullName>
    </recommendedName>
</protein>
<sequence>MAVLVSRSSKEKAKDTFREIFQKFNFVPRGQVFIKPNFSGRPPVISGENTDPDLLKILIETLLENGAAKVFVGHGALLGTQDKIFPFEKIIKDGGFDFLNNLKNTELLDLDKEEKELVEFKGFSFLIPKRLREFNSYINFSKLKTHMETTVTLSLKNQMGLVSMADRVQMHRNKLEECIAYLGKLIIPTLSIVDGIISMEGNGPHHGRPKELNLLFGGNDMVEIDSVIAYLIGIDFKSINHISIANKLGVGKYPGEERLKELDSFKIKDFKLAEKYEKFGKNIYAWPTTACSRCITAINESGKIIKKHPFKYFKVIRRIFLGNKKINVVIGKADNLKLPKNEKIICIGNCAKCFSDKNGLKTIDKCPPTVKEALEHIKREIEK</sequence>
<evidence type="ECO:0000313" key="2">
    <source>
        <dbReference type="EMBL" id="OGZ27186.1"/>
    </source>
</evidence>
<organism evidence="2 3">
    <name type="scientific">Candidatus Nealsonbacteria bacterium RIFOXYB1_FULL_40_15</name>
    <dbReference type="NCBI Taxonomy" id="1801677"/>
    <lineage>
        <taxon>Bacteria</taxon>
        <taxon>Candidatus Nealsoniibacteriota</taxon>
    </lineage>
</organism>
<comment type="caution">
    <text evidence="2">The sequence shown here is derived from an EMBL/GenBank/DDBJ whole genome shotgun (WGS) entry which is preliminary data.</text>
</comment>